<evidence type="ECO:0000313" key="1">
    <source>
        <dbReference type="EMBL" id="GAG38568.1"/>
    </source>
</evidence>
<gene>
    <name evidence="1" type="ORF">S01H1_74649</name>
</gene>
<organism evidence="1">
    <name type="scientific">marine sediment metagenome</name>
    <dbReference type="NCBI Taxonomy" id="412755"/>
    <lineage>
        <taxon>unclassified sequences</taxon>
        <taxon>metagenomes</taxon>
        <taxon>ecological metagenomes</taxon>
    </lineage>
</organism>
<comment type="caution">
    <text evidence="1">The sequence shown here is derived from an EMBL/GenBank/DDBJ whole genome shotgun (WGS) entry which is preliminary data.</text>
</comment>
<feature type="non-terminal residue" evidence="1">
    <location>
        <position position="48"/>
    </location>
</feature>
<dbReference type="InterPro" id="IPR005906">
    <property type="entry name" value="LysW"/>
</dbReference>
<accession>X0XPL0</accession>
<dbReference type="AlphaFoldDB" id="X0XPL0"/>
<reference evidence="1" key="1">
    <citation type="journal article" date="2014" name="Front. Microbiol.">
        <title>High frequency of phylogenetically diverse reductive dehalogenase-homologous genes in deep subseafloor sedimentary metagenomes.</title>
        <authorList>
            <person name="Kawai M."/>
            <person name="Futagami T."/>
            <person name="Toyoda A."/>
            <person name="Takaki Y."/>
            <person name="Nishi S."/>
            <person name="Hori S."/>
            <person name="Arai W."/>
            <person name="Tsubouchi T."/>
            <person name="Morono Y."/>
            <person name="Uchiyama I."/>
            <person name="Ito T."/>
            <person name="Fujiyama A."/>
            <person name="Inagaki F."/>
            <person name="Takami H."/>
        </authorList>
    </citation>
    <scope>NUCLEOTIDE SEQUENCE</scope>
    <source>
        <strain evidence="1">Expedition CK06-06</strain>
    </source>
</reference>
<proteinExistence type="predicted"/>
<evidence type="ECO:0008006" key="2">
    <source>
        <dbReference type="Google" id="ProtNLM"/>
    </source>
</evidence>
<protein>
    <recommendedName>
        <fullName evidence="2">Lysine biosynthesis protein LysW</fullName>
    </recommendedName>
</protein>
<name>X0XPL0_9ZZZZ</name>
<sequence length="48" mass="5073">MSMSQQSPCPECGFAITIAADTVKGEILQCGDCGVELEVINLEPLEMA</sequence>
<dbReference type="Gene3D" id="2.20.28.160">
    <property type="match status" value="1"/>
</dbReference>
<dbReference type="Pfam" id="PF21344">
    <property type="entry name" value="Zn_ribbon_LysW"/>
    <property type="match status" value="1"/>
</dbReference>
<dbReference type="EMBL" id="BARS01049954">
    <property type="protein sequence ID" value="GAG38568.1"/>
    <property type="molecule type" value="Genomic_DNA"/>
</dbReference>